<sequence>MTRIVEGQKPVNKDKVQVTVNTTQLEDNDEMVRCWHRQFSNLAEHLQQWIEKNSQPKRYNFPRPCIRREPCRWAKRGPMARKDWVRFYNWAAKNATPKPPYQPKIRTKDKEKEKKTEPKEPIPLEELMEHAEKLASPRMRRQKYEYPIPPDYPYAPQIHPKKPAKKDRGRPFKTPEVPPDFQHIELEIDFWSQLRFPTRSSTALYNPTENILKLAQPKVIPPLKQHCPIPEKPVEYVAPRRRMTYRQWREHKRRLEYLAKPIYRPVTDYYYF</sequence>
<dbReference type="InterPro" id="IPR006623">
    <property type="entry name" value="THEG"/>
</dbReference>
<dbReference type="KEGG" id="mde:109612849"/>
<dbReference type="OrthoDB" id="8015522at2759"/>
<organism evidence="2 3">
    <name type="scientific">Musca domestica</name>
    <name type="common">House fly</name>
    <dbReference type="NCBI Taxonomy" id="7370"/>
    <lineage>
        <taxon>Eukaryota</taxon>
        <taxon>Metazoa</taxon>
        <taxon>Ecdysozoa</taxon>
        <taxon>Arthropoda</taxon>
        <taxon>Hexapoda</taxon>
        <taxon>Insecta</taxon>
        <taxon>Pterygota</taxon>
        <taxon>Neoptera</taxon>
        <taxon>Endopterygota</taxon>
        <taxon>Diptera</taxon>
        <taxon>Brachycera</taxon>
        <taxon>Muscomorpha</taxon>
        <taxon>Muscoidea</taxon>
        <taxon>Muscidae</taxon>
        <taxon>Musca</taxon>
    </lineage>
</organism>
<feature type="region of interest" description="Disordered" evidence="1">
    <location>
        <begin position="96"/>
        <end position="122"/>
    </location>
</feature>
<reference evidence="3" key="1">
    <citation type="submission" date="2025-08" db="UniProtKB">
        <authorList>
            <consortium name="RefSeq"/>
        </authorList>
    </citation>
    <scope>IDENTIFICATION</scope>
    <source>
        <strain evidence="3">Aabys</strain>
        <tissue evidence="3">Whole body</tissue>
    </source>
</reference>
<evidence type="ECO:0000313" key="3">
    <source>
        <dbReference type="RefSeq" id="XP_019892826.1"/>
    </source>
</evidence>
<proteinExistence type="predicted"/>
<dbReference type="AlphaFoldDB" id="A0A9J7DH31"/>
<evidence type="ECO:0000256" key="1">
    <source>
        <dbReference type="SAM" id="MobiDB-lite"/>
    </source>
</evidence>
<dbReference type="GeneID" id="109612849"/>
<accession>A0A9J7DH31</accession>
<gene>
    <name evidence="3" type="primary">LOC109612849</name>
</gene>
<dbReference type="Proteomes" id="UP001652621">
    <property type="component" value="Unplaced"/>
</dbReference>
<dbReference type="VEuPathDB" id="VectorBase:MDOMA2_007194"/>
<protein>
    <submittedName>
        <fullName evidence="3">Uncharacterized protein LOC109612849</fullName>
    </submittedName>
</protein>
<keyword evidence="2" id="KW-1185">Reference proteome</keyword>
<evidence type="ECO:0000313" key="2">
    <source>
        <dbReference type="Proteomes" id="UP001652621"/>
    </source>
</evidence>
<feature type="compositionally biased region" description="Basic and acidic residues" evidence="1">
    <location>
        <begin position="106"/>
        <end position="122"/>
    </location>
</feature>
<name>A0A9J7DH31_MUSDO</name>
<dbReference type="RefSeq" id="XP_019892826.1">
    <property type="nucleotide sequence ID" value="XM_020037267.2"/>
</dbReference>
<dbReference type="SMART" id="SM00705">
    <property type="entry name" value="THEG"/>
    <property type="match status" value="2"/>
</dbReference>